<reference evidence="8" key="3">
    <citation type="submission" date="2015-06" db="UniProtKB">
        <authorList>
            <consortium name="EnsemblProtists"/>
        </authorList>
    </citation>
    <scope>IDENTIFICATION</scope>
</reference>
<dbReference type="EnsemblProtists" id="EKX52162">
    <property type="protein sequence ID" value="EKX52162"/>
    <property type="gene ID" value="GUITHDRAFT_102064"/>
</dbReference>
<dbReference type="InterPro" id="IPR022755">
    <property type="entry name" value="Znf_C2H2_jaz"/>
</dbReference>
<evidence type="ECO:0000259" key="6">
    <source>
        <dbReference type="PROSITE" id="PS50157"/>
    </source>
</evidence>
<name>L1JUS7_GUITC</name>
<proteinExistence type="predicted"/>
<dbReference type="Pfam" id="PF12171">
    <property type="entry name" value="zf-C2H2_jaz"/>
    <property type="match status" value="1"/>
</dbReference>
<evidence type="ECO:0000313" key="9">
    <source>
        <dbReference type="Proteomes" id="UP000011087"/>
    </source>
</evidence>
<dbReference type="InterPro" id="IPR032675">
    <property type="entry name" value="LRR_dom_sf"/>
</dbReference>
<evidence type="ECO:0000256" key="4">
    <source>
        <dbReference type="PROSITE-ProRule" id="PRU00042"/>
    </source>
</evidence>
<feature type="compositionally biased region" description="Basic and acidic residues" evidence="5">
    <location>
        <begin position="59"/>
        <end position="71"/>
    </location>
</feature>
<organism evidence="7">
    <name type="scientific">Guillardia theta (strain CCMP2712)</name>
    <name type="common">Cryptophyte</name>
    <dbReference type="NCBI Taxonomy" id="905079"/>
    <lineage>
        <taxon>Eukaryota</taxon>
        <taxon>Cryptophyceae</taxon>
        <taxon>Pyrenomonadales</taxon>
        <taxon>Geminigeraceae</taxon>
        <taxon>Guillardia</taxon>
    </lineage>
</organism>
<dbReference type="InterPro" id="IPR052394">
    <property type="entry name" value="LRR-containing"/>
</dbReference>
<dbReference type="OrthoDB" id="120976at2759"/>
<dbReference type="Gene3D" id="3.30.160.60">
    <property type="entry name" value="Classic Zinc Finger"/>
    <property type="match status" value="1"/>
</dbReference>
<dbReference type="PANTHER" id="PTHR24114:SF2">
    <property type="entry name" value="F-BOX DOMAIN-CONTAINING PROTEIN-RELATED"/>
    <property type="match status" value="1"/>
</dbReference>
<reference evidence="7 9" key="1">
    <citation type="journal article" date="2012" name="Nature">
        <title>Algal genomes reveal evolutionary mosaicism and the fate of nucleomorphs.</title>
        <authorList>
            <consortium name="DOE Joint Genome Institute"/>
            <person name="Curtis B.A."/>
            <person name="Tanifuji G."/>
            <person name="Burki F."/>
            <person name="Gruber A."/>
            <person name="Irimia M."/>
            <person name="Maruyama S."/>
            <person name="Arias M.C."/>
            <person name="Ball S.G."/>
            <person name="Gile G.H."/>
            <person name="Hirakawa Y."/>
            <person name="Hopkins J.F."/>
            <person name="Kuo A."/>
            <person name="Rensing S.A."/>
            <person name="Schmutz J."/>
            <person name="Symeonidi A."/>
            <person name="Elias M."/>
            <person name="Eveleigh R.J."/>
            <person name="Herman E.K."/>
            <person name="Klute M.J."/>
            <person name="Nakayama T."/>
            <person name="Obornik M."/>
            <person name="Reyes-Prieto A."/>
            <person name="Armbrust E.V."/>
            <person name="Aves S.J."/>
            <person name="Beiko R.G."/>
            <person name="Coutinho P."/>
            <person name="Dacks J.B."/>
            <person name="Durnford D.G."/>
            <person name="Fast N.M."/>
            <person name="Green B.R."/>
            <person name="Grisdale C.J."/>
            <person name="Hempel F."/>
            <person name="Henrissat B."/>
            <person name="Hoppner M.P."/>
            <person name="Ishida K."/>
            <person name="Kim E."/>
            <person name="Koreny L."/>
            <person name="Kroth P.G."/>
            <person name="Liu Y."/>
            <person name="Malik S.B."/>
            <person name="Maier U.G."/>
            <person name="McRose D."/>
            <person name="Mock T."/>
            <person name="Neilson J.A."/>
            <person name="Onodera N.T."/>
            <person name="Poole A.M."/>
            <person name="Pritham E.J."/>
            <person name="Richards T.A."/>
            <person name="Rocap G."/>
            <person name="Roy S.W."/>
            <person name="Sarai C."/>
            <person name="Schaack S."/>
            <person name="Shirato S."/>
            <person name="Slamovits C.H."/>
            <person name="Spencer D.F."/>
            <person name="Suzuki S."/>
            <person name="Worden A.Z."/>
            <person name="Zauner S."/>
            <person name="Barry K."/>
            <person name="Bell C."/>
            <person name="Bharti A.K."/>
            <person name="Crow J.A."/>
            <person name="Grimwood J."/>
            <person name="Kramer R."/>
            <person name="Lindquist E."/>
            <person name="Lucas S."/>
            <person name="Salamov A."/>
            <person name="McFadden G.I."/>
            <person name="Lane C.E."/>
            <person name="Keeling P.J."/>
            <person name="Gray M.W."/>
            <person name="Grigoriev I.V."/>
            <person name="Archibald J.M."/>
        </authorList>
    </citation>
    <scope>NUCLEOTIDE SEQUENCE</scope>
    <source>
        <strain evidence="7 9">CCMP2712</strain>
    </source>
</reference>
<feature type="region of interest" description="Disordered" evidence="5">
    <location>
        <begin position="24"/>
        <end position="71"/>
    </location>
</feature>
<dbReference type="PANTHER" id="PTHR24114">
    <property type="entry name" value="LEUCINE RICH REPEAT FAMILY PROTEIN"/>
    <property type="match status" value="1"/>
</dbReference>
<evidence type="ECO:0000256" key="5">
    <source>
        <dbReference type="SAM" id="MobiDB-lite"/>
    </source>
</evidence>
<dbReference type="HOGENOM" id="CLU_262591_0_0_1"/>
<dbReference type="GeneID" id="17309021"/>
<protein>
    <recommendedName>
        <fullName evidence="6">C2H2-type domain-containing protein</fullName>
    </recommendedName>
</protein>
<gene>
    <name evidence="7" type="ORF">GUITHDRAFT_102064</name>
</gene>
<dbReference type="GO" id="GO:0008270">
    <property type="term" value="F:zinc ion binding"/>
    <property type="evidence" value="ECO:0007669"/>
    <property type="project" value="UniProtKB-KW"/>
</dbReference>
<keyword evidence="1" id="KW-0479">Metal-binding</keyword>
<dbReference type="PROSITE" id="PS00028">
    <property type="entry name" value="ZINC_FINGER_C2H2_1"/>
    <property type="match status" value="1"/>
</dbReference>
<dbReference type="KEGG" id="gtt:GUITHDRAFT_102064"/>
<dbReference type="InterPro" id="IPR001611">
    <property type="entry name" value="Leu-rich_rpt"/>
</dbReference>
<evidence type="ECO:0000256" key="3">
    <source>
        <dbReference type="ARBA" id="ARBA00022833"/>
    </source>
</evidence>
<reference evidence="9" key="2">
    <citation type="submission" date="2012-11" db="EMBL/GenBank/DDBJ databases">
        <authorList>
            <person name="Kuo A."/>
            <person name="Curtis B.A."/>
            <person name="Tanifuji G."/>
            <person name="Burki F."/>
            <person name="Gruber A."/>
            <person name="Irimia M."/>
            <person name="Maruyama S."/>
            <person name="Arias M.C."/>
            <person name="Ball S.G."/>
            <person name="Gile G.H."/>
            <person name="Hirakawa Y."/>
            <person name="Hopkins J.F."/>
            <person name="Rensing S.A."/>
            <person name="Schmutz J."/>
            <person name="Symeonidi A."/>
            <person name="Elias M."/>
            <person name="Eveleigh R.J."/>
            <person name="Herman E.K."/>
            <person name="Klute M.J."/>
            <person name="Nakayama T."/>
            <person name="Obornik M."/>
            <person name="Reyes-Prieto A."/>
            <person name="Armbrust E.V."/>
            <person name="Aves S.J."/>
            <person name="Beiko R.G."/>
            <person name="Coutinho P."/>
            <person name="Dacks J.B."/>
            <person name="Durnford D.G."/>
            <person name="Fast N.M."/>
            <person name="Green B.R."/>
            <person name="Grisdale C."/>
            <person name="Hempe F."/>
            <person name="Henrissat B."/>
            <person name="Hoppner M.P."/>
            <person name="Ishida K.-I."/>
            <person name="Kim E."/>
            <person name="Koreny L."/>
            <person name="Kroth P.G."/>
            <person name="Liu Y."/>
            <person name="Malik S.-B."/>
            <person name="Maier U.G."/>
            <person name="McRose D."/>
            <person name="Mock T."/>
            <person name="Neilson J.A."/>
            <person name="Onodera N.T."/>
            <person name="Poole A.M."/>
            <person name="Pritham E.J."/>
            <person name="Richards T.A."/>
            <person name="Rocap G."/>
            <person name="Roy S.W."/>
            <person name="Sarai C."/>
            <person name="Schaack S."/>
            <person name="Shirato S."/>
            <person name="Slamovits C.H."/>
            <person name="Spencer D.F."/>
            <person name="Suzuki S."/>
            <person name="Worden A.Z."/>
            <person name="Zauner S."/>
            <person name="Barry K."/>
            <person name="Bell C."/>
            <person name="Bharti A.K."/>
            <person name="Crow J.A."/>
            <person name="Grimwood J."/>
            <person name="Kramer R."/>
            <person name="Lindquist E."/>
            <person name="Lucas S."/>
            <person name="Salamov A."/>
            <person name="McFadden G.I."/>
            <person name="Lane C.E."/>
            <person name="Keeling P.J."/>
            <person name="Gray M.W."/>
            <person name="Grigoriev I.V."/>
            <person name="Archibald J.M."/>
        </authorList>
    </citation>
    <scope>NUCLEOTIDE SEQUENCE</scope>
    <source>
        <strain evidence="9">CCMP2712</strain>
    </source>
</reference>
<dbReference type="Gene3D" id="3.80.10.10">
    <property type="entry name" value="Ribonuclease Inhibitor"/>
    <property type="match status" value="2"/>
</dbReference>
<dbReference type="RefSeq" id="XP_005839142.1">
    <property type="nucleotide sequence ID" value="XM_005839085.1"/>
</dbReference>
<evidence type="ECO:0000256" key="2">
    <source>
        <dbReference type="ARBA" id="ARBA00022771"/>
    </source>
</evidence>
<evidence type="ECO:0000313" key="8">
    <source>
        <dbReference type="EnsemblProtists" id="EKX52162"/>
    </source>
</evidence>
<feature type="domain" description="C2H2-type" evidence="6">
    <location>
        <begin position="348"/>
        <end position="372"/>
    </location>
</feature>
<keyword evidence="2 4" id="KW-0863">Zinc-finger</keyword>
<dbReference type="SUPFAM" id="SSF57667">
    <property type="entry name" value="beta-beta-alpha zinc fingers"/>
    <property type="match status" value="1"/>
</dbReference>
<dbReference type="Proteomes" id="UP000011087">
    <property type="component" value="Unassembled WGS sequence"/>
</dbReference>
<dbReference type="SMART" id="SM00368">
    <property type="entry name" value="LRR_RI"/>
    <property type="match status" value="4"/>
</dbReference>
<dbReference type="SUPFAM" id="SSF52047">
    <property type="entry name" value="RNI-like"/>
    <property type="match status" value="1"/>
</dbReference>
<dbReference type="PaxDb" id="55529-EKX52162"/>
<dbReference type="EMBL" id="JH992973">
    <property type="protein sequence ID" value="EKX52162.1"/>
    <property type="molecule type" value="Genomic_DNA"/>
</dbReference>
<sequence length="1287" mass="145197">MKKSITELVGTPGAGKKLQLFLGDEAFPRPQTARIPDNNGEQDEFAKLRRPRSVPSKTQESREQQEAETPKALETILDEMEEMERTRVSREAAYRRQMDQKRLHQMKLNSLDTASSLFFRQTQSGAGKDQELSFEHTIRILQQVGLDHFMTSEQIEKIAQMALPVKSNSFNRKSFRKLLFSLAEALQISYESLESILAQSTMETPLFSRASSISTPSMRKGSYVSILNQLFTPLAKAQLITPTLSPTQSHARQQQTKTPEEEVFDLAVGIKPAPPPRVWLANSTINWPFPPPQGALIHSSDQFPVFRKHLREQGSKGAAVRYRKFKPKKKPEDVMNASYYKPKGVGDFMCPVCRRNFINATVLDQHMRGSAHQASLHARKEVKKEEQEAEDQLDSFTVLSSGRSTPVMGEEQEKAAVGIERKRNETTYRSERHHLSEFPFWWQVIREKLLFMLHSSSADVEEVISSFVDGRDGDLPGNFRGAIVRYFVSCIENGAAPNSLFLLDESNNICTDRLRLKGCLYPRLKSAQSLSLFLLSSCWIRELVLTDNDLKASGTHDLCIALRASANPLEVLLLGKNNIQNDALLSSHYPPTDWSKVDYLNSAQELSARKKEEAEEGEKSPRKEGRDAAAEIALLLQEKGIKVLDLSHNGMSHESIAIIAMSASRSTSLTSLDLSYNISSIPTLAVEKFFASSMERLILSSKSLCELNLCWNKIGGMAAERIAESLYYNPTLASCNFAWNSFGRKDVIKKLSSSLVGNDQSRCRLSFLDLSYNDVDVESATILADGLERNNTLTRVVLDGNPMKASGARSLQRACVRVDHSISVSMQRCAVEQMIDATFFDADEPQGPYKLDMSKEYSRKVLKSLLKLQMQKAGSFCPGMLLNDKPYKLDTGRASQSDLYETSEEGQKNKSSMPTSGILTFEFASYRKPPAGRHFGDVNTAGDQLQQASMLKLCDFFDGRKSLEETKELLEALLKGVYFACFAFLHISDSAQSSLLTNELTGFEAIRFAIRIGKKRLEFTRELNHLHAEHAIALDLIYFKNLEMTFEDEEFKKSKTKKGGERVNFDRVWRNCYYNHKRHLYSNTWKLPNEGVLELDFVQISRPNKPVAVISNEMVVSLCGDGWGTQKSPEEILTEVRKSSNLYFFTCKQASNDHLRLRRLTEDLLIMKILYIILQITKLMALRQKIKKKSAETSSTAKLLSCCDQTALYILHVMAHGDYPQPQPPPVPAGSWDPGRKISHQGRTLCYRLCKAQPAANRELENRIGAYNLFNENVAVGKYELDLEDVE</sequence>
<keyword evidence="3" id="KW-0862">Zinc</keyword>
<evidence type="ECO:0000256" key="1">
    <source>
        <dbReference type="ARBA" id="ARBA00022723"/>
    </source>
</evidence>
<keyword evidence="9" id="KW-1185">Reference proteome</keyword>
<accession>L1JUS7</accession>
<feature type="region of interest" description="Disordered" evidence="5">
    <location>
        <begin position="893"/>
        <end position="914"/>
    </location>
</feature>
<dbReference type="PROSITE" id="PS51450">
    <property type="entry name" value="LRR"/>
    <property type="match status" value="1"/>
</dbReference>
<dbReference type="InterPro" id="IPR036236">
    <property type="entry name" value="Znf_C2H2_sf"/>
</dbReference>
<evidence type="ECO:0000313" key="7">
    <source>
        <dbReference type="EMBL" id="EKX52162.1"/>
    </source>
</evidence>
<dbReference type="InterPro" id="IPR013087">
    <property type="entry name" value="Znf_C2H2_type"/>
</dbReference>
<dbReference type="PROSITE" id="PS50157">
    <property type="entry name" value="ZINC_FINGER_C2H2_2"/>
    <property type="match status" value="1"/>
</dbReference>